<comment type="caution">
    <text evidence="1">The sequence shown here is derived from an EMBL/GenBank/DDBJ whole genome shotgun (WGS) entry which is preliminary data.</text>
</comment>
<accession>I5BX13</accession>
<reference evidence="1 2" key="1">
    <citation type="submission" date="2012-05" db="EMBL/GenBank/DDBJ databases">
        <title>Genome sequence of Nitritalea halalkaliphila LW7.</title>
        <authorList>
            <person name="Jangir P.K."/>
            <person name="Singh A."/>
            <person name="Shivaji S."/>
            <person name="Sharma R."/>
        </authorList>
    </citation>
    <scope>NUCLEOTIDE SEQUENCE [LARGE SCALE GENOMIC DNA]</scope>
    <source>
        <strain evidence="1 2">LW7</strain>
    </source>
</reference>
<evidence type="ECO:0000313" key="1">
    <source>
        <dbReference type="EMBL" id="EIM74115.1"/>
    </source>
</evidence>
<dbReference type="AlphaFoldDB" id="I5BX13"/>
<dbReference type="STRING" id="1189621.A3SI_16500"/>
<dbReference type="Proteomes" id="UP000005551">
    <property type="component" value="Unassembled WGS sequence"/>
</dbReference>
<proteinExistence type="predicted"/>
<sequence>MRGTGAFIALPKAFNGGEYSEGPPRENAAVTYTVLDYNPSTRALTLTLDITDNGSVWWTFRLIPND</sequence>
<organism evidence="1 2">
    <name type="scientific">Nitritalea halalkaliphila LW7</name>
    <dbReference type="NCBI Taxonomy" id="1189621"/>
    <lineage>
        <taxon>Bacteria</taxon>
        <taxon>Pseudomonadati</taxon>
        <taxon>Bacteroidota</taxon>
        <taxon>Cytophagia</taxon>
        <taxon>Cytophagales</taxon>
        <taxon>Cyclobacteriaceae</taxon>
        <taxon>Nitritalea</taxon>
    </lineage>
</organism>
<dbReference type="EMBL" id="AJYA01000047">
    <property type="protein sequence ID" value="EIM74115.1"/>
    <property type="molecule type" value="Genomic_DNA"/>
</dbReference>
<name>I5BX13_9BACT</name>
<protein>
    <submittedName>
        <fullName evidence="1">Pkd domain containing protein</fullName>
    </submittedName>
</protein>
<evidence type="ECO:0000313" key="2">
    <source>
        <dbReference type="Proteomes" id="UP000005551"/>
    </source>
</evidence>
<keyword evidence="2" id="KW-1185">Reference proteome</keyword>
<gene>
    <name evidence="1" type="ORF">A3SI_16500</name>
</gene>